<sequence length="219" mass="23630">MTVVGNPCLNHSPVDWPKASFSLDQAEQVQLFWEPDQDWARVNRGTRALLVLGKPGRTCGPRLQAHPAPSPWQVHPPRVPLPACGQGDVEPSSVSMGPRVRHGVRKDRRDSHSLESGQGQEKGLETPGQEGKVRLCPSPVPQAASVNSPQLAYLPPPLFAFGEAHCKAGGWEQDACREPRAGGGGSESRSQESHSTPTREKETVATAEDGKYAVLGWGR</sequence>
<evidence type="ECO:0000313" key="3">
    <source>
        <dbReference type="RefSeq" id="XP_020865039.1"/>
    </source>
</evidence>
<protein>
    <submittedName>
        <fullName evidence="3">Uncharacterized protein LOC110223709</fullName>
    </submittedName>
</protein>
<feature type="region of interest" description="Disordered" evidence="1">
    <location>
        <begin position="64"/>
        <end position="136"/>
    </location>
</feature>
<reference evidence="3" key="1">
    <citation type="submission" date="2025-08" db="UniProtKB">
        <authorList>
            <consortium name="RefSeq"/>
        </authorList>
    </citation>
    <scope>IDENTIFICATION</scope>
    <source>
        <tissue evidence="3">Spleen</tissue>
    </source>
</reference>
<evidence type="ECO:0000313" key="2">
    <source>
        <dbReference type="Proteomes" id="UP000515140"/>
    </source>
</evidence>
<accession>A0A6P5M968</accession>
<proteinExistence type="predicted"/>
<dbReference type="InParanoid" id="A0A6P5M968"/>
<dbReference type="AlphaFoldDB" id="A0A6P5M968"/>
<evidence type="ECO:0000256" key="1">
    <source>
        <dbReference type="SAM" id="MobiDB-lite"/>
    </source>
</evidence>
<dbReference type="KEGG" id="pcw:110223709"/>
<dbReference type="RefSeq" id="XP_020865039.1">
    <property type="nucleotide sequence ID" value="XM_021009380.1"/>
</dbReference>
<dbReference type="GeneID" id="110223709"/>
<dbReference type="Proteomes" id="UP000515140">
    <property type="component" value="Unplaced"/>
</dbReference>
<gene>
    <name evidence="3" type="primary">LOC110223709</name>
</gene>
<organism evidence="2 3">
    <name type="scientific">Phascolarctos cinereus</name>
    <name type="common">Koala</name>
    <dbReference type="NCBI Taxonomy" id="38626"/>
    <lineage>
        <taxon>Eukaryota</taxon>
        <taxon>Metazoa</taxon>
        <taxon>Chordata</taxon>
        <taxon>Craniata</taxon>
        <taxon>Vertebrata</taxon>
        <taxon>Euteleostomi</taxon>
        <taxon>Mammalia</taxon>
        <taxon>Metatheria</taxon>
        <taxon>Diprotodontia</taxon>
        <taxon>Phascolarctidae</taxon>
        <taxon>Phascolarctos</taxon>
    </lineage>
</organism>
<keyword evidence="2" id="KW-1185">Reference proteome</keyword>
<feature type="region of interest" description="Disordered" evidence="1">
    <location>
        <begin position="174"/>
        <end position="207"/>
    </location>
</feature>
<name>A0A6P5M968_PHACI</name>
<feature type="compositionally biased region" description="Basic and acidic residues" evidence="1">
    <location>
        <begin position="189"/>
        <end position="207"/>
    </location>
</feature>